<dbReference type="Proteomes" id="UP000663671">
    <property type="component" value="Chromosome 5"/>
</dbReference>
<evidence type="ECO:0000313" key="1">
    <source>
        <dbReference type="EMBL" id="QSS61292.1"/>
    </source>
</evidence>
<protein>
    <submittedName>
        <fullName evidence="1">Uncharacterized protein</fullName>
    </submittedName>
</protein>
<dbReference type="VEuPathDB" id="FungiDB:I7I51_03465"/>
<sequence>MTEEIEDPGTSVDHIADDERQLEEMAKQKSGEDVALDPDWIDVKQFETSPTVRAVLLRKHGTGGVARVNASPSRYTLTNKLTGIVLVAAKPGENIVLLGYPSVRIEICKAASVVWVIEKQHKTKTVAPSEDIFSRFSRASTLVWRVVVGRCFNEVESSFKICELLPFPWLHFTMPAIDDLEKSADNPLASPEVICAFDKLLAILKVQRPGGDGSRIKDARKECRQTAHRNVVLYSMTNR</sequence>
<dbReference type="EMBL" id="CP069111">
    <property type="protein sequence ID" value="QSS61292.1"/>
    <property type="molecule type" value="Genomic_DNA"/>
</dbReference>
<reference evidence="1" key="1">
    <citation type="submission" date="2021-01" db="EMBL/GenBank/DDBJ databases">
        <title>Chromosome-level genome assembly of a human fungal pathogen reveals clustering of transcriptionally co-regulated genes.</title>
        <authorList>
            <person name="Voorhies M."/>
            <person name="Cohen S."/>
            <person name="Shea T.P."/>
            <person name="Petrus S."/>
            <person name="Munoz J.F."/>
            <person name="Poplawski S."/>
            <person name="Goldman W.E."/>
            <person name="Michael T."/>
            <person name="Cuomo C.A."/>
            <person name="Sil A."/>
            <person name="Beyhan S."/>
        </authorList>
    </citation>
    <scope>NUCLEOTIDE SEQUENCE</scope>
    <source>
        <strain evidence="1">WU24</strain>
    </source>
</reference>
<proteinExistence type="predicted"/>
<accession>A0A8A1M9X8</accession>
<dbReference type="AlphaFoldDB" id="A0A8A1M9X8"/>
<evidence type="ECO:0000313" key="2">
    <source>
        <dbReference type="Proteomes" id="UP000663671"/>
    </source>
</evidence>
<dbReference type="OrthoDB" id="4368117at2759"/>
<name>A0A8A1M9X8_AJECA</name>
<organism evidence="1 2">
    <name type="scientific">Ajellomyces capsulatus</name>
    <name type="common">Darling's disease fungus</name>
    <name type="synonym">Histoplasma capsulatum</name>
    <dbReference type="NCBI Taxonomy" id="5037"/>
    <lineage>
        <taxon>Eukaryota</taxon>
        <taxon>Fungi</taxon>
        <taxon>Dikarya</taxon>
        <taxon>Ascomycota</taxon>
        <taxon>Pezizomycotina</taxon>
        <taxon>Eurotiomycetes</taxon>
        <taxon>Eurotiomycetidae</taxon>
        <taxon>Onygenales</taxon>
        <taxon>Ajellomycetaceae</taxon>
        <taxon>Histoplasma</taxon>
    </lineage>
</organism>
<gene>
    <name evidence="1" type="ORF">I7I51_03465</name>
</gene>